<dbReference type="AlphaFoldDB" id="A0A223MAA7"/>
<proteinExistence type="predicted"/>
<organism evidence="2 3">
    <name type="scientific">Mesomycoplasma hyopneumoniae</name>
    <name type="common">Mycoplasma hyopneumoniae</name>
    <dbReference type="NCBI Taxonomy" id="2099"/>
    <lineage>
        <taxon>Bacteria</taxon>
        <taxon>Bacillati</taxon>
        <taxon>Mycoplasmatota</taxon>
        <taxon>Mycoplasmoidales</taxon>
        <taxon>Metamycoplasmataceae</taxon>
        <taxon>Mesomycoplasma</taxon>
    </lineage>
</organism>
<evidence type="ECO:0000313" key="2">
    <source>
        <dbReference type="EMBL" id="ASU14492.1"/>
    </source>
</evidence>
<keyword evidence="2" id="KW-0560">Oxidoreductase</keyword>
<accession>A0A223MAA7</accession>
<dbReference type="EMBL" id="CP022714">
    <property type="protein sequence ID" value="ASU14492.1"/>
    <property type="molecule type" value="Genomic_DNA"/>
</dbReference>
<name>A0A223MAA7_MESHO</name>
<dbReference type="GO" id="GO:0003959">
    <property type="term" value="F:NADPH dehydrogenase activity"/>
    <property type="evidence" value="ECO:0007669"/>
    <property type="project" value="UniProtKB-EC"/>
</dbReference>
<evidence type="ECO:0000259" key="1">
    <source>
        <dbReference type="Pfam" id="PF00724"/>
    </source>
</evidence>
<reference evidence="2 3" key="1">
    <citation type="submission" date="2017-08" db="EMBL/GenBank/DDBJ databases">
        <title>The complete genome sequence of a Mycoplasma hyopneumoniae isolate in Korea.</title>
        <authorList>
            <person name="Han J."/>
            <person name="Lee N."/>
        </authorList>
    </citation>
    <scope>NUCLEOTIDE SEQUENCE [LARGE SCALE GENOMIC DNA]</scope>
    <source>
        <strain evidence="2 3">KM014</strain>
    </source>
</reference>
<dbReference type="EC" id="1.6.99.1" evidence="2"/>
<protein>
    <submittedName>
        <fullName evidence="2">NADPH dehydrogenase</fullName>
        <ecNumber evidence="2">1.6.99.1</ecNumber>
    </submittedName>
</protein>
<dbReference type="GO" id="GO:0010181">
    <property type="term" value="F:FMN binding"/>
    <property type="evidence" value="ECO:0007669"/>
    <property type="project" value="InterPro"/>
</dbReference>
<sequence length="81" mass="9147">MKNKLFKPYQIGNFTLKNRFVFSPINLNLSEMGQVCQADLDFFSARAHSAPMTITGEFIFVNQVVCSNMVIVSKMIAILKV</sequence>
<dbReference type="InterPro" id="IPR001155">
    <property type="entry name" value="OxRdtase_FMN_N"/>
</dbReference>
<dbReference type="Gene3D" id="3.20.20.70">
    <property type="entry name" value="Aldolase class I"/>
    <property type="match status" value="1"/>
</dbReference>
<dbReference type="InterPro" id="IPR013785">
    <property type="entry name" value="Aldolase_TIM"/>
</dbReference>
<dbReference type="Proteomes" id="UP000215452">
    <property type="component" value="Chromosome"/>
</dbReference>
<evidence type="ECO:0000313" key="3">
    <source>
        <dbReference type="Proteomes" id="UP000215452"/>
    </source>
</evidence>
<feature type="domain" description="NADH:flavin oxidoreductase/NADH oxidase N-terminal" evidence="1">
    <location>
        <begin position="4"/>
        <end position="62"/>
    </location>
</feature>
<dbReference type="Pfam" id="PF00724">
    <property type="entry name" value="Oxidored_FMN"/>
    <property type="match status" value="1"/>
</dbReference>
<dbReference type="SUPFAM" id="SSF51395">
    <property type="entry name" value="FMN-linked oxidoreductases"/>
    <property type="match status" value="1"/>
</dbReference>
<gene>
    <name evidence="2" type="primary">namA</name>
    <name evidence="2" type="ORF">CIB43_00601</name>
</gene>